<evidence type="ECO:0000256" key="8">
    <source>
        <dbReference type="ARBA" id="ARBA00022927"/>
    </source>
</evidence>
<name>A0A2I7N678_9NEIS</name>
<evidence type="ECO:0000256" key="6">
    <source>
        <dbReference type="ARBA" id="ARBA00022519"/>
    </source>
</evidence>
<evidence type="ECO:0000313" key="12">
    <source>
        <dbReference type="Proteomes" id="UP000236655"/>
    </source>
</evidence>
<comment type="similarity">
    <text evidence="2">Belongs to the GSP N family.</text>
</comment>
<evidence type="ECO:0000256" key="4">
    <source>
        <dbReference type="ARBA" id="ARBA00022448"/>
    </source>
</evidence>
<dbReference type="RefSeq" id="WP_102951255.1">
    <property type="nucleotide sequence ID" value="NZ_CP024847.1"/>
</dbReference>
<comment type="subcellular location">
    <subcellularLocation>
        <location evidence="1">Cell inner membrane</location>
    </subcellularLocation>
</comment>
<keyword evidence="5" id="KW-1003">Cell membrane</keyword>
<evidence type="ECO:0000313" key="11">
    <source>
        <dbReference type="EMBL" id="AUR51959.1"/>
    </source>
</evidence>
<protein>
    <recommendedName>
        <fullName evidence="3">Type II secretion system protein N</fullName>
    </recommendedName>
    <alternativeName>
        <fullName evidence="10">General secretion pathway protein N</fullName>
    </alternativeName>
</protein>
<keyword evidence="7" id="KW-0812">Transmembrane</keyword>
<proteinExistence type="inferred from homology"/>
<accession>A0A2I7N678</accession>
<dbReference type="GO" id="GO:0015628">
    <property type="term" value="P:protein secretion by the type II secretion system"/>
    <property type="evidence" value="ECO:0007669"/>
    <property type="project" value="InterPro"/>
</dbReference>
<evidence type="ECO:0000256" key="5">
    <source>
        <dbReference type="ARBA" id="ARBA00022475"/>
    </source>
</evidence>
<keyword evidence="4" id="KW-0813">Transport</keyword>
<evidence type="ECO:0000256" key="2">
    <source>
        <dbReference type="ARBA" id="ARBA00007208"/>
    </source>
</evidence>
<keyword evidence="8" id="KW-0653">Protein transport</keyword>
<evidence type="ECO:0000256" key="7">
    <source>
        <dbReference type="ARBA" id="ARBA00022692"/>
    </source>
</evidence>
<evidence type="ECO:0000256" key="3">
    <source>
        <dbReference type="ARBA" id="ARBA00021563"/>
    </source>
</evidence>
<evidence type="ECO:0000256" key="10">
    <source>
        <dbReference type="ARBA" id="ARBA00030772"/>
    </source>
</evidence>
<organism evidence="11 12">
    <name type="scientific">Aquella oligotrophica</name>
    <dbReference type="NCBI Taxonomy" id="2067065"/>
    <lineage>
        <taxon>Bacteria</taxon>
        <taxon>Pseudomonadati</taxon>
        <taxon>Pseudomonadota</taxon>
        <taxon>Betaproteobacteria</taxon>
        <taxon>Neisseriales</taxon>
        <taxon>Neisseriaceae</taxon>
        <taxon>Aquella</taxon>
    </lineage>
</organism>
<dbReference type="Pfam" id="PF01203">
    <property type="entry name" value="T2SSN"/>
    <property type="match status" value="1"/>
</dbReference>
<dbReference type="OrthoDB" id="8772682at2"/>
<dbReference type="KEGG" id="nba:CUN60_06495"/>
<reference evidence="12" key="1">
    <citation type="submission" date="2017-11" db="EMBL/GenBank/DDBJ databases">
        <authorList>
            <person name="Chan K.G."/>
            <person name="Lee L.S."/>
        </authorList>
    </citation>
    <scope>NUCLEOTIDE SEQUENCE [LARGE SCALE GENOMIC DNA]</scope>
    <source>
        <strain evidence="12">DSM 100970</strain>
    </source>
</reference>
<keyword evidence="6" id="KW-0997">Cell inner membrane</keyword>
<sequence length="241" mass="26254">MKKWQKILLICVFAFAFLGSIVINMPAWMVGTLVYKYSKHKLDTINEQGTFWNGKAMLIAIDREGKTAVPLIVIGWKIRLGLTKLIDINFSSSNQTIANAALTKTGLLVDNVNLSLSLDQITPLVENLNSLSLSGNVHLTANKLTISNKMQGNIDIKLDNVASGMAPVNPIGSYHVVLDLSNLGINIDSNPDSVITISGSGSANGLMLSSRVKEDKKEQLLQFMTMLGIPQADGSYQFKVF</sequence>
<evidence type="ECO:0000256" key="1">
    <source>
        <dbReference type="ARBA" id="ARBA00004533"/>
    </source>
</evidence>
<dbReference type="GO" id="GO:0005886">
    <property type="term" value="C:plasma membrane"/>
    <property type="evidence" value="ECO:0007669"/>
    <property type="project" value="UniProtKB-SubCell"/>
</dbReference>
<dbReference type="Proteomes" id="UP000236655">
    <property type="component" value="Chromosome"/>
</dbReference>
<keyword evidence="12" id="KW-1185">Reference proteome</keyword>
<dbReference type="GO" id="GO:0015627">
    <property type="term" value="C:type II protein secretion system complex"/>
    <property type="evidence" value="ECO:0007669"/>
    <property type="project" value="InterPro"/>
</dbReference>
<evidence type="ECO:0000256" key="9">
    <source>
        <dbReference type="ARBA" id="ARBA00023136"/>
    </source>
</evidence>
<dbReference type="EMBL" id="CP024847">
    <property type="protein sequence ID" value="AUR51959.1"/>
    <property type="molecule type" value="Genomic_DNA"/>
</dbReference>
<keyword evidence="9" id="KW-0472">Membrane</keyword>
<gene>
    <name evidence="11" type="ORF">CUN60_06495</name>
</gene>
<dbReference type="AlphaFoldDB" id="A0A2I7N678"/>
<dbReference type="InterPro" id="IPR022792">
    <property type="entry name" value="T2SS_protein-GspN"/>
</dbReference>